<dbReference type="SUPFAM" id="SSF50156">
    <property type="entry name" value="PDZ domain-like"/>
    <property type="match status" value="1"/>
</dbReference>
<organism evidence="4">
    <name type="scientific">Paulinella micropora</name>
    <dbReference type="NCBI Taxonomy" id="1928728"/>
    <lineage>
        <taxon>Eukaryota</taxon>
        <taxon>Sar</taxon>
        <taxon>Rhizaria</taxon>
        <taxon>Cercozoa</taxon>
        <taxon>Imbricatea</taxon>
        <taxon>Silicofilosea</taxon>
        <taxon>Euglyphida</taxon>
        <taxon>Paulinellidae</taxon>
        <taxon>Paulinella</taxon>
    </lineage>
</organism>
<evidence type="ECO:0000259" key="2">
    <source>
        <dbReference type="Pfam" id="PF17820"/>
    </source>
</evidence>
<keyword evidence="4" id="KW-0934">Plastid</keyword>
<sequence length="462" mass="52465">MVNEPSEGIDWAEIYNRGLLQPAVVNSVYSESIGQDLGLQSGDRLVSINGKCARDLIDIRMLTGNDKLTLVIESTDNSLHLIEVEKDPDEGLGIGFTEALFDGLKQCNNKCPFCFIDQQPSGYRDTLYLKDDDFRLSFLYGSYLTLTNLVVSDWERIESQRLSPLYISIHATDPEVRSQLLHNKRAGLICDQLRWFSDRRLQIHAQVVVCPGFNDGPVLQRTLIELSYFAEQNSPSILSVAIVPVGLTHFRPDDDELIASDKLCAGNVIDQVEYLQYSFSEKLGSRFAWLSDEWFLIAKRPLPPISTYENFSQQENGVGSIRAFLRDLDIYTRALPESLPYPRSYSWVVGQLVMESLKPIVQRINRVKGLQMFLYGLPSLYWGQKQVVTGLLTGSDLLVGLQKENLGDILLIPSVLLQQNQLIFLDDIELSYLQEIFPVKIEIIYGAMDLVRICANEEYYIR</sequence>
<dbReference type="Pfam" id="PF17820">
    <property type="entry name" value="PDZ_6"/>
    <property type="match status" value="1"/>
</dbReference>
<feature type="domain" description="DUF512" evidence="1">
    <location>
        <begin position="243"/>
        <end position="444"/>
    </location>
</feature>
<dbReference type="InterPro" id="IPR041489">
    <property type="entry name" value="PDZ_6"/>
</dbReference>
<dbReference type="InterPro" id="IPR017673">
    <property type="entry name" value="CHP03279_fam"/>
</dbReference>
<name>A0A1L5YBI7_9EUKA</name>
<evidence type="ECO:0000259" key="3">
    <source>
        <dbReference type="Pfam" id="PF19238"/>
    </source>
</evidence>
<evidence type="ECO:0000259" key="1">
    <source>
        <dbReference type="Pfam" id="PF04459"/>
    </source>
</evidence>
<geneLocation type="plastid" evidence="4"/>
<dbReference type="NCBIfam" id="TIGR03279">
    <property type="entry name" value="cyano_FeS_chp"/>
    <property type="match status" value="1"/>
</dbReference>
<feature type="domain" description="PDZ" evidence="2">
    <location>
        <begin position="24"/>
        <end position="73"/>
    </location>
</feature>
<evidence type="ECO:0000313" key="4">
    <source>
        <dbReference type="EMBL" id="APP88063.1"/>
    </source>
</evidence>
<dbReference type="EMBL" id="KX897545">
    <property type="protein sequence ID" value="APP88063.1"/>
    <property type="molecule type" value="Genomic_DNA"/>
</dbReference>
<gene>
    <name evidence="4" type="ORF">PCKR_275</name>
</gene>
<dbReference type="Pfam" id="PF19238">
    <property type="entry name" value="Radical_SAM_2"/>
    <property type="match status" value="1"/>
</dbReference>
<dbReference type="InterPro" id="IPR007549">
    <property type="entry name" value="DUF512"/>
</dbReference>
<accession>A0A1L5YBI7</accession>
<dbReference type="InterPro" id="IPR045375">
    <property type="entry name" value="Put_radical_SAM-like_N"/>
</dbReference>
<dbReference type="InterPro" id="IPR058240">
    <property type="entry name" value="rSAM_sf"/>
</dbReference>
<dbReference type="AlphaFoldDB" id="A0A1L5YBI7"/>
<dbReference type="InterPro" id="IPR036034">
    <property type="entry name" value="PDZ_sf"/>
</dbReference>
<dbReference type="Pfam" id="PF04459">
    <property type="entry name" value="DUF512"/>
    <property type="match status" value="1"/>
</dbReference>
<protein>
    <submittedName>
        <fullName evidence="4">Putative Fe-S oxidoreductase</fullName>
    </submittedName>
</protein>
<dbReference type="Gene3D" id="2.30.42.10">
    <property type="match status" value="1"/>
</dbReference>
<reference evidence="4" key="1">
    <citation type="journal article" date="2017" name="Protist">
        <title>Diversity of the Photosynthetic Paulinella Species, with the Description of Paulinella micropora sp. nov. and the Chromatophore Genome Sequence for strain KR01.</title>
        <authorList>
            <person name="Lhee D."/>
            <person name="Yang E.C."/>
            <person name="Kim J.I."/>
            <person name="Nakayama T."/>
            <person name="Zuccarello G."/>
            <person name="Andersen R.A."/>
            <person name="Yoon H.S."/>
        </authorList>
    </citation>
    <scope>NUCLEOTIDE SEQUENCE</scope>
    <source>
        <strain evidence="4">KR01</strain>
    </source>
</reference>
<feature type="domain" description="Putative radical SAM N-terminal" evidence="3">
    <location>
        <begin position="86"/>
        <end position="231"/>
    </location>
</feature>
<dbReference type="SUPFAM" id="SSF102114">
    <property type="entry name" value="Radical SAM enzymes"/>
    <property type="match status" value="1"/>
</dbReference>
<proteinExistence type="predicted"/>